<evidence type="ECO:0000256" key="2">
    <source>
        <dbReference type="ARBA" id="ARBA00022676"/>
    </source>
</evidence>
<evidence type="ECO:0000256" key="1">
    <source>
        <dbReference type="ARBA" id="ARBA00006739"/>
    </source>
</evidence>
<evidence type="ECO:0000313" key="5">
    <source>
        <dbReference type="EMBL" id="MBO0477308.1"/>
    </source>
</evidence>
<dbReference type="Gene3D" id="3.90.550.10">
    <property type="entry name" value="Spore Coat Polysaccharide Biosynthesis Protein SpsA, Chain A"/>
    <property type="match status" value="1"/>
</dbReference>
<feature type="domain" description="Glycosyltransferase 2-like" evidence="4">
    <location>
        <begin position="7"/>
        <end position="170"/>
    </location>
</feature>
<dbReference type="InterPro" id="IPR050834">
    <property type="entry name" value="Glycosyltransf_2"/>
</dbReference>
<evidence type="ECO:0000313" key="6">
    <source>
        <dbReference type="Proteomes" id="UP000664857"/>
    </source>
</evidence>
<dbReference type="SUPFAM" id="SSF53448">
    <property type="entry name" value="Nucleotide-diphospho-sugar transferases"/>
    <property type="match status" value="1"/>
</dbReference>
<dbReference type="EMBL" id="JAFLVX010000024">
    <property type="protein sequence ID" value="MBO0477308.1"/>
    <property type="molecule type" value="Genomic_DNA"/>
</dbReference>
<keyword evidence="6" id="KW-1185">Reference proteome</keyword>
<dbReference type="Proteomes" id="UP000664857">
    <property type="component" value="Unassembled WGS sequence"/>
</dbReference>
<name>A0ABS3HU74_9ENTE</name>
<dbReference type="RefSeq" id="WP_206967156.1">
    <property type="nucleotide sequence ID" value="NZ_JAFLVX010000024.1"/>
</dbReference>
<dbReference type="PANTHER" id="PTHR43685:SF5">
    <property type="entry name" value="GLYCOSYLTRANSFERASE EPSE-RELATED"/>
    <property type="match status" value="1"/>
</dbReference>
<comment type="similarity">
    <text evidence="1">Belongs to the glycosyltransferase 2 family.</text>
</comment>
<dbReference type="InterPro" id="IPR029044">
    <property type="entry name" value="Nucleotide-diphossugar_trans"/>
</dbReference>
<proteinExistence type="inferred from homology"/>
<keyword evidence="3" id="KW-0808">Transferase</keyword>
<keyword evidence="2" id="KW-0328">Glycosyltransferase</keyword>
<dbReference type="InterPro" id="IPR001173">
    <property type="entry name" value="Glyco_trans_2-like"/>
</dbReference>
<evidence type="ECO:0000259" key="4">
    <source>
        <dbReference type="Pfam" id="PF00535"/>
    </source>
</evidence>
<reference evidence="5 6" key="1">
    <citation type="submission" date="2021-03" db="EMBL/GenBank/DDBJ databases">
        <title>Enterococcal diversity collection.</title>
        <authorList>
            <person name="Gilmore M.S."/>
            <person name="Schwartzman J."/>
            <person name="Van Tyne D."/>
            <person name="Martin M."/>
            <person name="Earl A.M."/>
            <person name="Manson A.L."/>
            <person name="Straub T."/>
            <person name="Salamzade R."/>
            <person name="Saavedra J."/>
            <person name="Lebreton F."/>
            <person name="Prichula J."/>
            <person name="Schaufler K."/>
            <person name="Gaca A."/>
            <person name="Sgardioli B."/>
            <person name="Wagenaar J."/>
            <person name="Strong T."/>
        </authorList>
    </citation>
    <scope>NUCLEOTIDE SEQUENCE [LARGE SCALE GENOMIC DNA]</scope>
    <source>
        <strain evidence="5 6">DIV0080</strain>
    </source>
</reference>
<protein>
    <submittedName>
        <fullName evidence="5">Glycosyltransferase</fullName>
    </submittedName>
</protein>
<dbReference type="PANTHER" id="PTHR43685">
    <property type="entry name" value="GLYCOSYLTRANSFERASE"/>
    <property type="match status" value="1"/>
</dbReference>
<sequence length="280" mass="33235">MKYEKYSVLLSIYHKEKAVYLTECFKSILTQTVQPDQIVIVKDGPITEELEFVVNDFIKKNKKINITIVENKTNLGLGKALNKGLNYCVNNLVARVDTDDINKENRMELQLKEFLSNKNLSVCGSNIEEFDDNIMNIESIRKVPETHQEIFRESKSRNPMNHMTVMFKKSDVIASGSYEDFPYFEDYFLWVRMLVNKFEFFNIQESLVYARVESNFFERRGGIQYFIKELNFQKKLKEMKYISTINFIKNILLRCLPRLLPKKMLKYVYLNYSRLKPRVI</sequence>
<gene>
    <name evidence="5" type="ORF">DOK76_09505</name>
</gene>
<organism evidence="5 6">
    <name type="scientific">Candidatus Vagococcus giribetii</name>
    <dbReference type="NCBI Taxonomy" id="2230876"/>
    <lineage>
        <taxon>Bacteria</taxon>
        <taxon>Bacillati</taxon>
        <taxon>Bacillota</taxon>
        <taxon>Bacilli</taxon>
        <taxon>Lactobacillales</taxon>
        <taxon>Enterococcaceae</taxon>
        <taxon>Vagococcus</taxon>
    </lineage>
</organism>
<dbReference type="Pfam" id="PF00535">
    <property type="entry name" value="Glycos_transf_2"/>
    <property type="match status" value="1"/>
</dbReference>
<evidence type="ECO:0000256" key="3">
    <source>
        <dbReference type="ARBA" id="ARBA00022679"/>
    </source>
</evidence>
<comment type="caution">
    <text evidence="5">The sequence shown here is derived from an EMBL/GenBank/DDBJ whole genome shotgun (WGS) entry which is preliminary data.</text>
</comment>
<accession>A0ABS3HU74</accession>